<dbReference type="AlphaFoldDB" id="A0A829Z8J8"/>
<evidence type="ECO:0000313" key="3">
    <source>
        <dbReference type="EMBL" id="GFI40282.1"/>
    </source>
</evidence>
<dbReference type="Proteomes" id="UP000490821">
    <property type="component" value="Unassembled WGS sequence"/>
</dbReference>
<evidence type="ECO:0000313" key="4">
    <source>
        <dbReference type="Proteomes" id="UP000490821"/>
    </source>
</evidence>
<comment type="caution">
    <text evidence="3">The sequence shown here is derived from an EMBL/GenBank/DDBJ whole genome shotgun (WGS) entry which is preliminary data.</text>
</comment>
<dbReference type="RefSeq" id="WP_172471836.1">
    <property type="nucleotide sequence ID" value="NZ_BLMI01000032.1"/>
</dbReference>
<reference evidence="3 4" key="1">
    <citation type="journal article" date="2020" name="Microbiome">
        <title>Single-cell genomics of uncultured bacteria reveals dietary fiber responders in the mouse gut microbiota.</title>
        <authorList>
            <person name="Chijiiwa R."/>
            <person name="Hosokawa M."/>
            <person name="Kogawa M."/>
            <person name="Nishikawa Y."/>
            <person name="Ide K."/>
            <person name="Sakanashi C."/>
            <person name="Takahashi K."/>
            <person name="Takeyama H."/>
        </authorList>
    </citation>
    <scope>NUCLEOTIDE SEQUENCE [LARGE SCALE GENOMIC DNA]</scope>
    <source>
        <strain evidence="3">IMSAGC_017</strain>
    </source>
</reference>
<accession>A0A829Z8J8</accession>
<dbReference type="InterPro" id="IPR053150">
    <property type="entry name" value="Teicoplanin_resist-assoc"/>
</dbReference>
<evidence type="ECO:0000256" key="1">
    <source>
        <dbReference type="SAM" id="Phobius"/>
    </source>
</evidence>
<evidence type="ECO:0000259" key="2">
    <source>
        <dbReference type="Pfam" id="PF04892"/>
    </source>
</evidence>
<feature type="transmembrane region" description="Helical" evidence="1">
    <location>
        <begin position="92"/>
        <end position="113"/>
    </location>
</feature>
<gene>
    <name evidence="3" type="ORF">IMSAGC017_00314</name>
</gene>
<name>A0A829Z8J8_9FIRM</name>
<feature type="transmembrane region" description="Helical" evidence="1">
    <location>
        <begin position="119"/>
        <end position="136"/>
    </location>
</feature>
<dbReference type="EMBL" id="BLMI01000032">
    <property type="protein sequence ID" value="GFI40282.1"/>
    <property type="molecule type" value="Genomic_DNA"/>
</dbReference>
<keyword evidence="1" id="KW-1133">Transmembrane helix</keyword>
<dbReference type="Pfam" id="PF04892">
    <property type="entry name" value="VanZ"/>
    <property type="match status" value="1"/>
</dbReference>
<feature type="domain" description="VanZ-like" evidence="2">
    <location>
        <begin position="19"/>
        <end position="136"/>
    </location>
</feature>
<dbReference type="PANTHER" id="PTHR36834:SF2">
    <property type="entry name" value="MEMBRANE PROTEIN"/>
    <property type="match status" value="1"/>
</dbReference>
<keyword evidence="1" id="KW-0812">Transmembrane</keyword>
<feature type="transmembrane region" description="Helical" evidence="1">
    <location>
        <begin position="12"/>
        <end position="30"/>
    </location>
</feature>
<sequence>MVLKKLHLSNIILTICSLVYFWILIKIILLKNGFINYGYNANFILFDFVNQYHNQGLSQTLLINILGNLALFIPLSIILINYFKSLTYCNIIFANFITSLSFELIQLSTGWGIFDVDDIFLNTLGGIIGIIIYHLITKNKHSKIPSTIFLINFGIIGYISLYKFYPILLPSFII</sequence>
<keyword evidence="1" id="KW-0472">Membrane</keyword>
<dbReference type="PANTHER" id="PTHR36834">
    <property type="entry name" value="MEMBRANE PROTEIN-RELATED"/>
    <property type="match status" value="1"/>
</dbReference>
<organism evidence="3 4">
    <name type="scientific">Thomasclavelia cocleata</name>
    <dbReference type="NCBI Taxonomy" id="69824"/>
    <lineage>
        <taxon>Bacteria</taxon>
        <taxon>Bacillati</taxon>
        <taxon>Bacillota</taxon>
        <taxon>Erysipelotrichia</taxon>
        <taxon>Erysipelotrichales</taxon>
        <taxon>Coprobacillaceae</taxon>
        <taxon>Thomasclavelia</taxon>
    </lineage>
</organism>
<feature type="transmembrane region" description="Helical" evidence="1">
    <location>
        <begin position="61"/>
        <end position="80"/>
    </location>
</feature>
<feature type="transmembrane region" description="Helical" evidence="1">
    <location>
        <begin position="148"/>
        <end position="165"/>
    </location>
</feature>
<proteinExistence type="predicted"/>
<protein>
    <recommendedName>
        <fullName evidence="2">VanZ-like domain-containing protein</fullName>
    </recommendedName>
</protein>
<dbReference type="InterPro" id="IPR006976">
    <property type="entry name" value="VanZ-like"/>
</dbReference>